<proteinExistence type="predicted"/>
<name>A0ABS2I5Y2_9ACTN</name>
<reference evidence="2 3" key="1">
    <citation type="submission" date="2021-02" db="EMBL/GenBank/DDBJ databases">
        <title>Genome Streptomyces sp. RHZ10.</title>
        <authorList>
            <person name="Besaury L."/>
        </authorList>
    </citation>
    <scope>NUCLEOTIDE SEQUENCE [LARGE SCALE GENOMIC DNA]</scope>
    <source>
        <strain evidence="2 3">RHZ10</strain>
    </source>
</reference>
<evidence type="ECO:0000313" key="3">
    <source>
        <dbReference type="Proteomes" id="UP000712045"/>
    </source>
</evidence>
<accession>A0ABS2I5Y2</accession>
<keyword evidence="3" id="KW-1185">Reference proteome</keyword>
<dbReference type="RefSeq" id="WP_205085792.1">
    <property type="nucleotide sequence ID" value="NZ_JAFEUF010000212.1"/>
</dbReference>
<gene>
    <name evidence="2" type="ORF">JS521_28200</name>
</gene>
<protein>
    <submittedName>
        <fullName evidence="2">Uncharacterized protein</fullName>
    </submittedName>
</protein>
<feature type="region of interest" description="Disordered" evidence="1">
    <location>
        <begin position="1"/>
        <end position="21"/>
    </location>
</feature>
<organism evidence="2 3">
    <name type="scientific">Streptomyces durocortorensis</name>
    <dbReference type="NCBI Taxonomy" id="2811104"/>
    <lineage>
        <taxon>Bacteria</taxon>
        <taxon>Bacillati</taxon>
        <taxon>Actinomycetota</taxon>
        <taxon>Actinomycetes</taxon>
        <taxon>Kitasatosporales</taxon>
        <taxon>Streptomycetaceae</taxon>
        <taxon>Streptomyces</taxon>
    </lineage>
</organism>
<dbReference type="Proteomes" id="UP000712045">
    <property type="component" value="Unassembled WGS sequence"/>
</dbReference>
<evidence type="ECO:0000256" key="1">
    <source>
        <dbReference type="SAM" id="MobiDB-lite"/>
    </source>
</evidence>
<sequence>MLIDSRLRSVHAPGGTDPDPEQRQLVQQLITSQGVEDVLDGACTLIFLYMKWLREAHEAHDKDVVEYVVPSLVTTLRRMTLSIPPETIPTMTGMVIAAAIGLSPTLWRRQYGDWKRTELTPLEATAFLLADHINRMTDDPNFATRMITEALTQLEATDEEDA</sequence>
<comment type="caution">
    <text evidence="2">The sequence shown here is derived from an EMBL/GenBank/DDBJ whole genome shotgun (WGS) entry which is preliminary data.</text>
</comment>
<evidence type="ECO:0000313" key="2">
    <source>
        <dbReference type="EMBL" id="MBM7057629.1"/>
    </source>
</evidence>
<dbReference type="EMBL" id="JAFEUF010000212">
    <property type="protein sequence ID" value="MBM7057629.1"/>
    <property type="molecule type" value="Genomic_DNA"/>
</dbReference>